<evidence type="ECO:0000256" key="1">
    <source>
        <dbReference type="ARBA" id="ARBA00022741"/>
    </source>
</evidence>
<organism evidence="4 5">
    <name type="scientific">Arcanobacterium buesumense</name>
    <dbReference type="NCBI Taxonomy" id="2722751"/>
    <lineage>
        <taxon>Bacteria</taxon>
        <taxon>Bacillati</taxon>
        <taxon>Actinomycetota</taxon>
        <taxon>Actinomycetes</taxon>
        <taxon>Actinomycetales</taxon>
        <taxon>Actinomycetaceae</taxon>
        <taxon>Arcanobacterium</taxon>
    </lineage>
</organism>
<dbReference type="InterPro" id="IPR003439">
    <property type="entry name" value="ABC_transporter-like_ATP-bd"/>
</dbReference>
<feature type="domain" description="ABC transporter" evidence="3">
    <location>
        <begin position="1"/>
        <end position="214"/>
    </location>
</feature>
<dbReference type="SUPFAM" id="SSF52540">
    <property type="entry name" value="P-loop containing nucleoside triphosphate hydrolases"/>
    <property type="match status" value="1"/>
</dbReference>
<evidence type="ECO:0000256" key="2">
    <source>
        <dbReference type="ARBA" id="ARBA00022840"/>
    </source>
</evidence>
<dbReference type="SMART" id="SM00382">
    <property type="entry name" value="AAA"/>
    <property type="match status" value="1"/>
</dbReference>
<evidence type="ECO:0000259" key="3">
    <source>
        <dbReference type="PROSITE" id="PS50893"/>
    </source>
</evidence>
<keyword evidence="1" id="KW-0547">Nucleotide-binding</keyword>
<dbReference type="GO" id="GO:0005524">
    <property type="term" value="F:ATP binding"/>
    <property type="evidence" value="ECO:0007669"/>
    <property type="project" value="UniProtKB-KW"/>
</dbReference>
<sequence>MTFQRGKFSAILGPNGSSKSLLIEAIGGLYPVTSGRIITCDVDVTRSTASELATLRATDVAFVFSRHNIVETLSIEENLLLAHTISSLPVNEDLLDDVITSFNLQSYLAMNPMEVTADVLQRIAIARAVLKESQLILAQEPTQFLRHESSEMILDSLRRSCREYGISIIMSTHSNFVASYADHVHLFLDGEPTGMIVNPSLHSLSYAQENTATRTS</sequence>
<dbReference type="InterPro" id="IPR027417">
    <property type="entry name" value="P-loop_NTPase"/>
</dbReference>
<dbReference type="PANTHER" id="PTHR42798:SF2">
    <property type="entry name" value="ABC TRANSPORTER ATP-BINDING PROTEIN MG467-RELATED"/>
    <property type="match status" value="1"/>
</dbReference>
<dbReference type="PROSITE" id="PS50893">
    <property type="entry name" value="ABC_TRANSPORTER_2"/>
    <property type="match status" value="1"/>
</dbReference>
<keyword evidence="2 4" id="KW-0067">ATP-binding</keyword>
<dbReference type="AlphaFoldDB" id="A0A6H2EKB4"/>
<reference evidence="4 5" key="1">
    <citation type="submission" date="2020-03" db="EMBL/GenBank/DDBJ databases">
        <title>Complete genome of Arcanobacterium buesumensis sp. nov. strain 2701.</title>
        <authorList>
            <person name="Borowiak M."/>
            <person name="Alssahen M."/>
            <person name="Laemmler C."/>
            <person name="Malorny B."/>
            <person name="Hassan A."/>
            <person name="Prenger-Berninghoff E."/>
            <person name="Ploetz M."/>
            <person name="Abdulmawjood A."/>
        </authorList>
    </citation>
    <scope>NUCLEOTIDE SEQUENCE [LARGE SCALE GENOMIC DNA]</scope>
    <source>
        <strain evidence="4 5">2701</strain>
    </source>
</reference>
<accession>A0A6H2EKB4</accession>
<dbReference type="Pfam" id="PF00005">
    <property type="entry name" value="ABC_tran"/>
    <property type="match status" value="1"/>
</dbReference>
<dbReference type="KEGG" id="arca:HC352_02125"/>
<dbReference type="Gene3D" id="3.40.50.300">
    <property type="entry name" value="P-loop containing nucleotide triphosphate hydrolases"/>
    <property type="match status" value="1"/>
</dbReference>
<dbReference type="PANTHER" id="PTHR42798">
    <property type="entry name" value="LIPOPROTEIN-RELEASING SYSTEM ATP-BINDING PROTEIN LOLD"/>
    <property type="match status" value="1"/>
</dbReference>
<keyword evidence="5" id="KW-1185">Reference proteome</keyword>
<proteinExistence type="predicted"/>
<evidence type="ECO:0000313" key="5">
    <source>
        <dbReference type="Proteomes" id="UP000502298"/>
    </source>
</evidence>
<name>A0A6H2EKB4_9ACTO</name>
<dbReference type="GO" id="GO:0016887">
    <property type="term" value="F:ATP hydrolysis activity"/>
    <property type="evidence" value="ECO:0007669"/>
    <property type="project" value="InterPro"/>
</dbReference>
<evidence type="ECO:0000313" key="4">
    <source>
        <dbReference type="EMBL" id="QJC21433.1"/>
    </source>
</evidence>
<protein>
    <submittedName>
        <fullName evidence="4">ATP-binding cassette domain-containing protein</fullName>
    </submittedName>
</protein>
<dbReference type="EMBL" id="CP050804">
    <property type="protein sequence ID" value="QJC21433.1"/>
    <property type="molecule type" value="Genomic_DNA"/>
</dbReference>
<dbReference type="InterPro" id="IPR003593">
    <property type="entry name" value="AAA+_ATPase"/>
</dbReference>
<gene>
    <name evidence="4" type="ORF">HC352_02125</name>
</gene>
<dbReference type="Proteomes" id="UP000502298">
    <property type="component" value="Chromosome"/>
</dbReference>